<feature type="compositionally biased region" description="Basic residues" evidence="2">
    <location>
        <begin position="136"/>
        <end position="149"/>
    </location>
</feature>
<dbReference type="PANTHER" id="PTHR43875">
    <property type="entry name" value="MALTODEXTRIN IMPORT ATP-BINDING PROTEIN MSMX"/>
    <property type="match status" value="1"/>
</dbReference>
<feature type="region of interest" description="Disordered" evidence="2">
    <location>
        <begin position="129"/>
        <end position="156"/>
    </location>
</feature>
<dbReference type="InterPro" id="IPR027417">
    <property type="entry name" value="P-loop_NTPase"/>
</dbReference>
<organism evidence="4 5">
    <name type="scientific">Aminobacter anthyllidis</name>
    <dbReference type="NCBI Taxonomy" id="1035067"/>
    <lineage>
        <taxon>Bacteria</taxon>
        <taxon>Pseudomonadati</taxon>
        <taxon>Pseudomonadota</taxon>
        <taxon>Alphaproteobacteria</taxon>
        <taxon>Hyphomicrobiales</taxon>
        <taxon>Phyllobacteriaceae</taxon>
        <taxon>Aminobacter</taxon>
    </lineage>
</organism>
<accession>A0A9X1AH04</accession>
<reference evidence="4" key="2">
    <citation type="submission" date="2021-03" db="EMBL/GenBank/DDBJ databases">
        <authorList>
            <person name="Artuso I."/>
            <person name="Turrini P."/>
            <person name="Pirolo M."/>
            <person name="Lugli G.A."/>
            <person name="Ventura M."/>
            <person name="Visca P."/>
        </authorList>
    </citation>
    <scope>NUCLEOTIDE SEQUENCE</scope>
    <source>
        <strain evidence="4">LMG 26462</strain>
    </source>
</reference>
<dbReference type="Gene3D" id="3.40.50.300">
    <property type="entry name" value="P-loop containing nucleotide triphosphate hydrolases"/>
    <property type="match status" value="1"/>
</dbReference>
<dbReference type="GO" id="GO:0055052">
    <property type="term" value="C:ATP-binding cassette (ABC) transporter complex, substrate-binding subunit-containing"/>
    <property type="evidence" value="ECO:0007669"/>
    <property type="project" value="TreeGrafter"/>
</dbReference>
<dbReference type="GO" id="GO:1990060">
    <property type="term" value="C:maltose transport complex"/>
    <property type="evidence" value="ECO:0007669"/>
    <property type="project" value="TreeGrafter"/>
</dbReference>
<keyword evidence="5" id="KW-1185">Reference proteome</keyword>
<sequence length="156" mass="17140">MIYVTHDQVEAMTLADRIVVLKEGRVMQQGSPYELYERPANLFVAQFIGSPKMNVLACAPSGDAKLDLAGQGTLSLAFSGAPTQLGARPEHLTLVAPDNGNCRGTVEVAEYLGGNTSVFIRNEQRPDKCQCARGHSSPHRRDGRYRNRRQPSDTVR</sequence>
<gene>
    <name evidence="4" type="ORF">J1C56_28220</name>
</gene>
<dbReference type="InterPro" id="IPR013611">
    <property type="entry name" value="Transp-assoc_OB_typ2"/>
</dbReference>
<protein>
    <submittedName>
        <fullName evidence="4">ABC transporter ATP-binding protein</fullName>
    </submittedName>
</protein>
<keyword evidence="4" id="KW-0067">ATP-binding</keyword>
<comment type="similarity">
    <text evidence="1">Belongs to the ABC transporter superfamily.</text>
</comment>
<evidence type="ECO:0000256" key="2">
    <source>
        <dbReference type="SAM" id="MobiDB-lite"/>
    </source>
</evidence>
<name>A0A9X1AH04_9HYPH</name>
<feature type="domain" description="Transport-associated OB type 2" evidence="3">
    <location>
        <begin position="85"/>
        <end position="138"/>
    </location>
</feature>
<dbReference type="PANTHER" id="PTHR43875:SF3">
    <property type="entry name" value="MALTOSE_MALTODEXTRIN IMPORT ATP-BINDING PROTEIN MALK"/>
    <property type="match status" value="1"/>
</dbReference>
<dbReference type="GO" id="GO:0016887">
    <property type="term" value="F:ATP hydrolysis activity"/>
    <property type="evidence" value="ECO:0007669"/>
    <property type="project" value="InterPro"/>
</dbReference>
<dbReference type="InterPro" id="IPR047641">
    <property type="entry name" value="ABC_transpr_MalK/UgpC-like"/>
</dbReference>
<evidence type="ECO:0000313" key="4">
    <source>
        <dbReference type="EMBL" id="MBT1159461.1"/>
    </source>
</evidence>
<comment type="caution">
    <text evidence="4">The sequence shown here is derived from an EMBL/GenBank/DDBJ whole genome shotgun (WGS) entry which is preliminary data.</text>
</comment>
<dbReference type="AlphaFoldDB" id="A0A9X1AH04"/>
<dbReference type="SUPFAM" id="SSF52540">
    <property type="entry name" value="P-loop containing nucleoside triphosphate hydrolases"/>
    <property type="match status" value="1"/>
</dbReference>
<dbReference type="GO" id="GO:0015423">
    <property type="term" value="F:ABC-type maltose transporter activity"/>
    <property type="evidence" value="ECO:0007669"/>
    <property type="project" value="TreeGrafter"/>
</dbReference>
<dbReference type="InterPro" id="IPR008995">
    <property type="entry name" value="Mo/tungstate-bd_C_term_dom"/>
</dbReference>
<reference evidence="4" key="1">
    <citation type="journal article" date="2021" name="Microorganisms">
        <title>Phylogenomic Reconstruction and Metabolic Potential of the Genus Aminobacter.</title>
        <authorList>
            <person name="Artuso I."/>
            <person name="Turrini P."/>
            <person name="Pirolo M."/>
            <person name="Lugli G.A."/>
            <person name="Ventura M."/>
            <person name="Visca P."/>
        </authorList>
    </citation>
    <scope>NUCLEOTIDE SEQUENCE</scope>
    <source>
        <strain evidence="4">LMG 26462</strain>
    </source>
</reference>
<keyword evidence="4" id="KW-0547">Nucleotide-binding</keyword>
<dbReference type="Gene3D" id="2.40.50.100">
    <property type="match status" value="1"/>
</dbReference>
<dbReference type="SUPFAM" id="SSF50331">
    <property type="entry name" value="MOP-like"/>
    <property type="match status" value="1"/>
</dbReference>
<dbReference type="Pfam" id="PF08402">
    <property type="entry name" value="TOBE_2"/>
    <property type="match status" value="1"/>
</dbReference>
<proteinExistence type="inferred from homology"/>
<dbReference type="Proteomes" id="UP001138921">
    <property type="component" value="Unassembled WGS sequence"/>
</dbReference>
<evidence type="ECO:0000259" key="3">
    <source>
        <dbReference type="Pfam" id="PF08402"/>
    </source>
</evidence>
<evidence type="ECO:0000256" key="1">
    <source>
        <dbReference type="ARBA" id="ARBA00005417"/>
    </source>
</evidence>
<evidence type="ECO:0000313" key="5">
    <source>
        <dbReference type="Proteomes" id="UP001138921"/>
    </source>
</evidence>
<dbReference type="EMBL" id="JAFLWW010000011">
    <property type="protein sequence ID" value="MBT1159461.1"/>
    <property type="molecule type" value="Genomic_DNA"/>
</dbReference>
<dbReference type="RefSeq" id="WP_214393298.1">
    <property type="nucleotide sequence ID" value="NZ_JAFLWW010000011.1"/>
</dbReference>
<dbReference type="GO" id="GO:0005524">
    <property type="term" value="F:ATP binding"/>
    <property type="evidence" value="ECO:0007669"/>
    <property type="project" value="UniProtKB-KW"/>
</dbReference>